<dbReference type="Proteomes" id="UP000235388">
    <property type="component" value="Unassembled WGS sequence"/>
</dbReference>
<name>A0A2N5VPP7_9BASI</name>
<proteinExistence type="predicted"/>
<protein>
    <submittedName>
        <fullName evidence="4">Uncharacterized protein</fullName>
    </submittedName>
</protein>
<keyword evidence="5" id="KW-1185">Reference proteome</keyword>
<dbReference type="EMBL" id="PGCI01000003">
    <property type="protein sequence ID" value="PLW51952.1"/>
    <property type="molecule type" value="Genomic_DNA"/>
</dbReference>
<evidence type="ECO:0000313" key="3">
    <source>
        <dbReference type="EMBL" id="PLW44858.1"/>
    </source>
</evidence>
<gene>
    <name evidence="3" type="ORF">PCANC_10802</name>
    <name evidence="2" type="ORF">PCANC_25598</name>
    <name evidence="4" type="ORF">PCASD_00886</name>
    <name evidence="1" type="ORF">PCASD_17674</name>
</gene>
<dbReference type="AlphaFoldDB" id="A0A2N5VPP7"/>
<evidence type="ECO:0000313" key="1">
    <source>
        <dbReference type="EMBL" id="PLW11175.1"/>
    </source>
</evidence>
<evidence type="ECO:0000313" key="2">
    <source>
        <dbReference type="EMBL" id="PLW23141.1"/>
    </source>
</evidence>
<organism evidence="4 6">
    <name type="scientific">Puccinia coronata f. sp. avenae</name>
    <dbReference type="NCBI Taxonomy" id="200324"/>
    <lineage>
        <taxon>Eukaryota</taxon>
        <taxon>Fungi</taxon>
        <taxon>Dikarya</taxon>
        <taxon>Basidiomycota</taxon>
        <taxon>Pucciniomycotina</taxon>
        <taxon>Pucciniomycetes</taxon>
        <taxon>Pucciniales</taxon>
        <taxon>Pucciniaceae</taxon>
        <taxon>Puccinia</taxon>
    </lineage>
</organism>
<dbReference type="EMBL" id="PGCI01000933">
    <property type="protein sequence ID" value="PLW11175.1"/>
    <property type="molecule type" value="Genomic_DNA"/>
</dbReference>
<dbReference type="EMBL" id="PGCJ01000732">
    <property type="protein sequence ID" value="PLW23141.1"/>
    <property type="molecule type" value="Genomic_DNA"/>
</dbReference>
<evidence type="ECO:0000313" key="6">
    <source>
        <dbReference type="Proteomes" id="UP000235392"/>
    </source>
</evidence>
<comment type="caution">
    <text evidence="4">The sequence shown here is derived from an EMBL/GenBank/DDBJ whole genome shotgun (WGS) entry which is preliminary data.</text>
</comment>
<dbReference type="Proteomes" id="UP000235392">
    <property type="component" value="Unassembled WGS sequence"/>
</dbReference>
<sequence>MPDRERLGETAAGSLEEECHPLTREDSGISGVCSSTVFRLTHLDLPIKSDSSQVSDSFGKAIASAFHDGCLRDQLCELKEGKHLCCLVCYLYNALLGTYHLSNPSGLARSELIK</sequence>
<accession>A0A2N5VPP7</accession>
<reference evidence="5 6" key="1">
    <citation type="submission" date="2017-11" db="EMBL/GenBank/DDBJ databases">
        <title>De novo assembly and phasing of dikaryotic genomes from two isolates of Puccinia coronata f. sp. avenae, the causal agent of oat crown rust.</title>
        <authorList>
            <person name="Miller M.E."/>
            <person name="Zhang Y."/>
            <person name="Omidvar V."/>
            <person name="Sperschneider J."/>
            <person name="Schwessinger B."/>
            <person name="Raley C."/>
            <person name="Palmer J.M."/>
            <person name="Garnica D."/>
            <person name="Upadhyaya N."/>
            <person name="Rathjen J."/>
            <person name="Taylor J.M."/>
            <person name="Park R.F."/>
            <person name="Dodds P.N."/>
            <person name="Hirsch C.D."/>
            <person name="Kianian S.F."/>
            <person name="Figueroa M."/>
        </authorList>
    </citation>
    <scope>NUCLEOTIDE SEQUENCE [LARGE SCALE GENOMIC DNA]</scope>
    <source>
        <strain evidence="2">12NC29</strain>
        <strain evidence="4">12SD80</strain>
    </source>
</reference>
<evidence type="ECO:0000313" key="4">
    <source>
        <dbReference type="EMBL" id="PLW51952.1"/>
    </source>
</evidence>
<evidence type="ECO:0000313" key="5">
    <source>
        <dbReference type="Proteomes" id="UP000235388"/>
    </source>
</evidence>
<dbReference type="EMBL" id="PGCJ01000133">
    <property type="protein sequence ID" value="PLW44858.1"/>
    <property type="molecule type" value="Genomic_DNA"/>
</dbReference>